<organism evidence="1 2">
    <name type="scientific">Paxillus involutus ATCC 200175</name>
    <dbReference type="NCBI Taxonomy" id="664439"/>
    <lineage>
        <taxon>Eukaryota</taxon>
        <taxon>Fungi</taxon>
        <taxon>Dikarya</taxon>
        <taxon>Basidiomycota</taxon>
        <taxon>Agaricomycotina</taxon>
        <taxon>Agaricomycetes</taxon>
        <taxon>Agaricomycetidae</taxon>
        <taxon>Boletales</taxon>
        <taxon>Paxilineae</taxon>
        <taxon>Paxillaceae</taxon>
        <taxon>Paxillus</taxon>
    </lineage>
</organism>
<dbReference type="HOGENOM" id="CLU_073123_0_0_1"/>
<feature type="non-terminal residue" evidence="1">
    <location>
        <position position="179"/>
    </location>
</feature>
<accession>A0A0C9THH1</accession>
<reference evidence="1 2" key="1">
    <citation type="submission" date="2014-06" db="EMBL/GenBank/DDBJ databases">
        <authorList>
            <consortium name="DOE Joint Genome Institute"/>
            <person name="Kuo A."/>
            <person name="Kohler A."/>
            <person name="Nagy L.G."/>
            <person name="Floudas D."/>
            <person name="Copeland A."/>
            <person name="Barry K.W."/>
            <person name="Cichocki N."/>
            <person name="Veneault-Fourrey C."/>
            <person name="LaButti K."/>
            <person name="Lindquist E.A."/>
            <person name="Lipzen A."/>
            <person name="Lundell T."/>
            <person name="Morin E."/>
            <person name="Murat C."/>
            <person name="Sun H."/>
            <person name="Tunlid A."/>
            <person name="Henrissat B."/>
            <person name="Grigoriev I.V."/>
            <person name="Hibbett D.S."/>
            <person name="Martin F."/>
            <person name="Nordberg H.P."/>
            <person name="Cantor M.N."/>
            <person name="Hua S.X."/>
        </authorList>
    </citation>
    <scope>NUCLEOTIDE SEQUENCE [LARGE SCALE GENOMIC DNA]</scope>
    <source>
        <strain evidence="1 2">ATCC 200175</strain>
    </source>
</reference>
<proteinExistence type="predicted"/>
<keyword evidence="2" id="KW-1185">Reference proteome</keyword>
<gene>
    <name evidence="1" type="ORF">PAXINDRAFT_19354</name>
</gene>
<reference evidence="2" key="2">
    <citation type="submission" date="2015-01" db="EMBL/GenBank/DDBJ databases">
        <title>Evolutionary Origins and Diversification of the Mycorrhizal Mutualists.</title>
        <authorList>
            <consortium name="DOE Joint Genome Institute"/>
            <consortium name="Mycorrhizal Genomics Consortium"/>
            <person name="Kohler A."/>
            <person name="Kuo A."/>
            <person name="Nagy L.G."/>
            <person name="Floudas D."/>
            <person name="Copeland A."/>
            <person name="Barry K.W."/>
            <person name="Cichocki N."/>
            <person name="Veneault-Fourrey C."/>
            <person name="LaButti K."/>
            <person name="Lindquist E.A."/>
            <person name="Lipzen A."/>
            <person name="Lundell T."/>
            <person name="Morin E."/>
            <person name="Murat C."/>
            <person name="Riley R."/>
            <person name="Ohm R."/>
            <person name="Sun H."/>
            <person name="Tunlid A."/>
            <person name="Henrissat B."/>
            <person name="Grigoriev I.V."/>
            <person name="Hibbett D.S."/>
            <person name="Martin F."/>
        </authorList>
    </citation>
    <scope>NUCLEOTIDE SEQUENCE [LARGE SCALE GENOMIC DNA]</scope>
    <source>
        <strain evidence="2">ATCC 200175</strain>
    </source>
</reference>
<dbReference type="AlphaFoldDB" id="A0A0C9THH1"/>
<evidence type="ECO:0000313" key="1">
    <source>
        <dbReference type="EMBL" id="KIJ07457.1"/>
    </source>
</evidence>
<evidence type="ECO:0000313" key="2">
    <source>
        <dbReference type="Proteomes" id="UP000053647"/>
    </source>
</evidence>
<protein>
    <submittedName>
        <fullName evidence="1">Uncharacterized protein</fullName>
    </submittedName>
</protein>
<name>A0A0C9THH1_PAXIN</name>
<sequence>MPPFNQLSPAEQAEFHRRFPHAGWWVGAALPPPPDLAPYYHPNGPVVGEPHPLMGPGVPAAQTPPYRPVAPVTYYREEVAHTEPPSTQVHAALARTEQPVTHLDYSVPQNTSVVGAVVTRSTLRLPCDITFADFWDRVCAKMDLVPTEAELGYKFSTDRVGEDLRTLANEQDLATAIDL</sequence>
<dbReference type="Proteomes" id="UP000053647">
    <property type="component" value="Unassembled WGS sequence"/>
</dbReference>
<dbReference type="EMBL" id="KN819885">
    <property type="protein sequence ID" value="KIJ07457.1"/>
    <property type="molecule type" value="Genomic_DNA"/>
</dbReference>
<dbReference type="OrthoDB" id="2677451at2759"/>